<feature type="compositionally biased region" description="Basic residues" evidence="1">
    <location>
        <begin position="433"/>
        <end position="453"/>
    </location>
</feature>
<feature type="region of interest" description="Disordered" evidence="1">
    <location>
        <begin position="1"/>
        <end position="66"/>
    </location>
</feature>
<reference evidence="2 3" key="1">
    <citation type="submission" date="2019-12" db="EMBL/GenBank/DDBJ databases">
        <title>A genome sequence resource for the geographically widespread anthracnose pathogen Colletotrichum asianum.</title>
        <authorList>
            <person name="Meng Y."/>
        </authorList>
    </citation>
    <scope>NUCLEOTIDE SEQUENCE [LARGE SCALE GENOMIC DNA]</scope>
    <source>
        <strain evidence="2 3">ICMP 18580</strain>
    </source>
</reference>
<gene>
    <name evidence="2" type="ORF">GQ607_012585</name>
</gene>
<evidence type="ECO:0000256" key="1">
    <source>
        <dbReference type="SAM" id="MobiDB-lite"/>
    </source>
</evidence>
<organism evidence="2 3">
    <name type="scientific">Colletotrichum asianum</name>
    <dbReference type="NCBI Taxonomy" id="702518"/>
    <lineage>
        <taxon>Eukaryota</taxon>
        <taxon>Fungi</taxon>
        <taxon>Dikarya</taxon>
        <taxon>Ascomycota</taxon>
        <taxon>Pezizomycotina</taxon>
        <taxon>Sordariomycetes</taxon>
        <taxon>Hypocreomycetidae</taxon>
        <taxon>Glomerellales</taxon>
        <taxon>Glomerellaceae</taxon>
        <taxon>Colletotrichum</taxon>
        <taxon>Colletotrichum gloeosporioides species complex</taxon>
    </lineage>
</organism>
<proteinExistence type="predicted"/>
<feature type="compositionally biased region" description="Polar residues" evidence="1">
    <location>
        <begin position="495"/>
        <end position="504"/>
    </location>
</feature>
<dbReference type="OrthoDB" id="5244857at2759"/>
<feature type="region of interest" description="Disordered" evidence="1">
    <location>
        <begin position="177"/>
        <end position="351"/>
    </location>
</feature>
<dbReference type="Proteomes" id="UP000434172">
    <property type="component" value="Unassembled WGS sequence"/>
</dbReference>
<feature type="region of interest" description="Disordered" evidence="1">
    <location>
        <begin position="490"/>
        <end position="516"/>
    </location>
</feature>
<evidence type="ECO:0000313" key="3">
    <source>
        <dbReference type="Proteomes" id="UP000434172"/>
    </source>
</evidence>
<dbReference type="EMBL" id="WOWK01000086">
    <property type="protein sequence ID" value="KAF0320164.1"/>
    <property type="molecule type" value="Genomic_DNA"/>
</dbReference>
<evidence type="ECO:0000313" key="2">
    <source>
        <dbReference type="EMBL" id="KAF0320164.1"/>
    </source>
</evidence>
<feature type="compositionally biased region" description="Low complexity" evidence="1">
    <location>
        <begin position="261"/>
        <end position="273"/>
    </location>
</feature>
<feature type="region of interest" description="Disordered" evidence="1">
    <location>
        <begin position="408"/>
        <end position="453"/>
    </location>
</feature>
<name>A0A8H3W437_9PEZI</name>
<feature type="compositionally biased region" description="Polar residues" evidence="1">
    <location>
        <begin position="274"/>
        <end position="283"/>
    </location>
</feature>
<feature type="compositionally biased region" description="Low complexity" evidence="1">
    <location>
        <begin position="28"/>
        <end position="54"/>
    </location>
</feature>
<feature type="region of interest" description="Disordered" evidence="1">
    <location>
        <begin position="537"/>
        <end position="607"/>
    </location>
</feature>
<feature type="compositionally biased region" description="Polar residues" evidence="1">
    <location>
        <begin position="1"/>
        <end position="12"/>
    </location>
</feature>
<protein>
    <submittedName>
        <fullName evidence="2">Uncharacterized protein</fullName>
    </submittedName>
</protein>
<feature type="compositionally biased region" description="Polar residues" evidence="1">
    <location>
        <begin position="241"/>
        <end position="252"/>
    </location>
</feature>
<dbReference type="AlphaFoldDB" id="A0A8H3W437"/>
<keyword evidence="3" id="KW-1185">Reference proteome</keyword>
<comment type="caution">
    <text evidence="2">The sequence shown here is derived from an EMBL/GenBank/DDBJ whole genome shotgun (WGS) entry which is preliminary data.</text>
</comment>
<sequence>MFSPKSNTSKRSSWFGGAFKKGHRSSSSRDSVSSFASFTSKRTSRSSSLSSLFSNGAPEEQERLMVDEPVKKTPYVPRHAAKSYIKTTTNHEIRVNSEIFQPSRPLPLPADDLHPSFLFAPKETAPPSPLRVLIYVNVPVDIEPYCPDQLHDPLCTPKLPIRMSRSSFSIRRFISPRRSQAVDAEEERRHSEDSAASEDLFIFKPRRKQQQQQQKSNSWAPARRPSNAKARRPSREDTLVRRTQSIKRTSTEAVPLPEPSPCSSSSSLCSSQSHTDTASTNSRDAVLCPPRPPPRASRSSAPKRLADRRHLCIAPLQTQQDTKPRPSREHPALRETPASSASRTDNSPDDWSLNVQDLIRETDEAFKAVGTAIEEAKVAVSSFNTPETRRPSSPTIANMDSPLMWSTKPHAIANSTPPLPPPVRSVSGSSTSRPRRKKSKKVKRSKSRSKKNARWQLGEEVVDILSGQFFRKMEVNELLSPDHLQALRAGRETQARISSDTARTVDTDGSETPVEPFHLQDLPRRIGAAGVGMVVTSSDTVSHSKPLDPAVRRRFSVKEKSPRRKKPAAAPTRDSTTRDTAEIDDMAAPPPPPAKNPLRFAPRPQAPQLPTIPEVIITTPDTTTYSDTTQKQATRTFAPVDEDDFVFLQSTNYTLNHPNLRHGQIRFPKSDVVQGMKIDPDDTLDWTAFQMAILGGAGDLFSDPSDFSQRSEAEETADLVDWFEEFGFDHHGLLISSAAAAAALASPASVSASTTAFDYSPMSSVSTDINLPIPVEFEHPSGFWNEGKFDASKFLTKGCNIRRWTMEGHPKRYNRESIESLPPSPMMDLVMVRGTDGEAEVVPMGYNLGHDLGDFLRWEAEHVYATGVY</sequence>
<feature type="compositionally biased region" description="Basic and acidic residues" evidence="1">
    <location>
        <begin position="322"/>
        <end position="333"/>
    </location>
</feature>
<accession>A0A8H3W437</accession>